<proteinExistence type="predicted"/>
<reference evidence="1" key="1">
    <citation type="submission" date="2023-01" db="EMBL/GenBank/DDBJ databases">
        <title>Genome assembly of the deep-sea coral Lophelia pertusa.</title>
        <authorList>
            <person name="Herrera S."/>
            <person name="Cordes E."/>
        </authorList>
    </citation>
    <scope>NUCLEOTIDE SEQUENCE</scope>
    <source>
        <strain evidence="1">USNM1676648</strain>
        <tissue evidence="1">Polyp</tissue>
    </source>
</reference>
<organism evidence="1 2">
    <name type="scientific">Desmophyllum pertusum</name>
    <dbReference type="NCBI Taxonomy" id="174260"/>
    <lineage>
        <taxon>Eukaryota</taxon>
        <taxon>Metazoa</taxon>
        <taxon>Cnidaria</taxon>
        <taxon>Anthozoa</taxon>
        <taxon>Hexacorallia</taxon>
        <taxon>Scleractinia</taxon>
        <taxon>Caryophylliina</taxon>
        <taxon>Caryophylliidae</taxon>
        <taxon>Desmophyllum</taxon>
    </lineage>
</organism>
<evidence type="ECO:0000313" key="2">
    <source>
        <dbReference type="Proteomes" id="UP001163046"/>
    </source>
</evidence>
<protein>
    <submittedName>
        <fullName evidence="1">Uncharacterized protein</fullName>
    </submittedName>
</protein>
<accession>A0A9W9YMK1</accession>
<evidence type="ECO:0000313" key="1">
    <source>
        <dbReference type="EMBL" id="KAJ7358761.1"/>
    </source>
</evidence>
<dbReference type="Proteomes" id="UP001163046">
    <property type="component" value="Unassembled WGS sequence"/>
</dbReference>
<sequence>MNTGKHVKGRVLQIIWLGNERGGEMLDHLGSILSYKQAILVSQTRGSFVVVVPVMKPLPIVNMRSADCDALRDWASSYGAAVRQQTVCQETTMTRHGPDEFDESSDEEVVEDGRGDNTLLQGEIGSSATFLLGARTRFRRVMRFNNRLLY</sequence>
<name>A0A9W9YMK1_9CNID</name>
<dbReference type="EMBL" id="MU827315">
    <property type="protein sequence ID" value="KAJ7358761.1"/>
    <property type="molecule type" value="Genomic_DNA"/>
</dbReference>
<gene>
    <name evidence="1" type="ORF">OS493_021538</name>
</gene>
<comment type="caution">
    <text evidence="1">The sequence shown here is derived from an EMBL/GenBank/DDBJ whole genome shotgun (WGS) entry which is preliminary data.</text>
</comment>
<keyword evidence="2" id="KW-1185">Reference proteome</keyword>
<dbReference type="AlphaFoldDB" id="A0A9W9YMK1"/>